<evidence type="ECO:0000313" key="1">
    <source>
        <dbReference type="EMBL" id="QHV95522.1"/>
    </source>
</evidence>
<dbReference type="InterPro" id="IPR011050">
    <property type="entry name" value="Pectin_lyase_fold/virulence"/>
</dbReference>
<keyword evidence="2" id="KW-1185">Reference proteome</keyword>
<accession>A0A6P1VTV1</accession>
<gene>
    <name evidence="1" type="ORF">GJR95_11140</name>
</gene>
<dbReference type="RefSeq" id="WP_162385935.1">
    <property type="nucleotide sequence ID" value="NZ_CP045997.1"/>
</dbReference>
<dbReference type="AlphaFoldDB" id="A0A6P1VTV1"/>
<evidence type="ECO:0000313" key="2">
    <source>
        <dbReference type="Proteomes" id="UP000464577"/>
    </source>
</evidence>
<dbReference type="SUPFAM" id="SSF51126">
    <property type="entry name" value="Pectin lyase-like"/>
    <property type="match status" value="1"/>
</dbReference>
<name>A0A6P1VTV1_9BACT</name>
<dbReference type="KEGG" id="senf:GJR95_11140"/>
<reference evidence="1 2" key="1">
    <citation type="submission" date="2019-11" db="EMBL/GenBank/DDBJ databases">
        <title>Spirosoma endbachense sp. nov., isolated from a natural salt meadow.</title>
        <authorList>
            <person name="Rojas J."/>
            <person name="Ambika Manirajan B."/>
            <person name="Ratering S."/>
            <person name="Suarez C."/>
            <person name="Geissler-Plaum R."/>
            <person name="Schnell S."/>
        </authorList>
    </citation>
    <scope>NUCLEOTIDE SEQUENCE [LARGE SCALE GENOMIC DNA]</scope>
    <source>
        <strain evidence="1 2">I-24</strain>
    </source>
</reference>
<protein>
    <recommendedName>
        <fullName evidence="3">Right-handed parallel beta-helix repeat-containing protein</fullName>
    </recommendedName>
</protein>
<evidence type="ECO:0008006" key="3">
    <source>
        <dbReference type="Google" id="ProtNLM"/>
    </source>
</evidence>
<organism evidence="1 2">
    <name type="scientific">Spirosoma endbachense</name>
    <dbReference type="NCBI Taxonomy" id="2666025"/>
    <lineage>
        <taxon>Bacteria</taxon>
        <taxon>Pseudomonadati</taxon>
        <taxon>Bacteroidota</taxon>
        <taxon>Cytophagia</taxon>
        <taxon>Cytophagales</taxon>
        <taxon>Cytophagaceae</taxon>
        <taxon>Spirosoma</taxon>
    </lineage>
</organism>
<proteinExistence type="predicted"/>
<dbReference type="EMBL" id="CP045997">
    <property type="protein sequence ID" value="QHV95522.1"/>
    <property type="molecule type" value="Genomic_DNA"/>
</dbReference>
<dbReference type="Proteomes" id="UP000464577">
    <property type="component" value="Chromosome"/>
</dbReference>
<sequence>MNKVVFLTITLWGSFLFSINAQTLYVDAVRGREEAKGTATDPLASLEKAVGLTHEFSGTEPIMIKIYPGLYVLQHQLEIKTRRLPADTVQYSLEAAIMPDDPEWQPTKMPVIQSTSPDNSVNQFVHAIGFLVAKNNVSFKGLKFLGNANPTVRYYYPITREVETLQGLTISQCYFIGERNSAPIQGAIWAHGGGTHVDHTIFYGCKNALLLFKSIKDFALTNSIVSGSYEAAVWFGPNEPDFLFRNNVVTNCAYFWLRPENTAPKYSFSTSVITGNAHYMGFYGPKGPIEASATNQVEQGIKKSGTVLFSEVKTNGLPTDYLNLLPQSAGYDLKAGIFKTPKQ</sequence>
<dbReference type="Gene3D" id="2.160.20.10">
    <property type="entry name" value="Single-stranded right-handed beta-helix, Pectin lyase-like"/>
    <property type="match status" value="1"/>
</dbReference>
<dbReference type="InterPro" id="IPR012334">
    <property type="entry name" value="Pectin_lyas_fold"/>
</dbReference>